<feature type="signal peptide" evidence="1">
    <location>
        <begin position="1"/>
        <end position="25"/>
    </location>
</feature>
<evidence type="ECO:0000313" key="3">
    <source>
        <dbReference type="Proteomes" id="UP000195514"/>
    </source>
</evidence>
<dbReference type="EMBL" id="LT859958">
    <property type="protein sequence ID" value="SMX54992.1"/>
    <property type="molecule type" value="Genomic_DNA"/>
</dbReference>
<name>A0A1Y6K5K9_9CHLR</name>
<proteinExistence type="predicted"/>
<dbReference type="Proteomes" id="UP000195514">
    <property type="component" value="Chromosome I"/>
</dbReference>
<dbReference type="OrthoDB" id="159404at2"/>
<keyword evidence="3" id="KW-1185">Reference proteome</keyword>
<dbReference type="AlphaFoldDB" id="A0A1Y6K5K9"/>
<organism evidence="2 3">
    <name type="scientific">Candidatus Brevifilum fermentans</name>
    <dbReference type="NCBI Taxonomy" id="1986204"/>
    <lineage>
        <taxon>Bacteria</taxon>
        <taxon>Bacillati</taxon>
        <taxon>Chloroflexota</taxon>
        <taxon>Anaerolineae</taxon>
        <taxon>Anaerolineales</taxon>
        <taxon>Anaerolineaceae</taxon>
        <taxon>Candidatus Brevifilum</taxon>
    </lineage>
</organism>
<gene>
    <name evidence="2" type="ORF">CFX1CAM_1927</name>
</gene>
<sequence length="339" mass="36104">MKKLSLTIIFVLIMALAFVNTNVSAAKIPTISIVSVEADKTVTIQTHNFPANRSFLVLMGKIGTRGVGGINVTTISSGTGGSFSQTFDIPAALKGDYQIAIRLQTPDGYFYAYNWFFNNTSATPPAGGGTPGGYKGIPTFSITGVEKDDTVTIRTNNFPANYDFKVLMGKMGTKGIGGIHVETISSGTGGAFDKTFNIPAALKGDYRIAIRLESTTGGFYAFNWFYNNTTTASTTPPVYSGYTGIPTFSITGVEKGDTVTIRTNNFPANYDFKVLMGKMGTKGIGGIHVATISSGAGGVFNETFNIPAALKGDSMIAIRLESTSGGFFAFNWFFNNTYP</sequence>
<dbReference type="KEGG" id="abat:CFX1CAM_1927"/>
<reference evidence="3" key="1">
    <citation type="submission" date="2017-05" db="EMBL/GenBank/DDBJ databases">
        <authorList>
            <person name="Kirkegaard R."/>
            <person name="Mcilroy J S."/>
        </authorList>
    </citation>
    <scope>NUCLEOTIDE SEQUENCE [LARGE SCALE GENOMIC DNA]</scope>
</reference>
<keyword evidence="1" id="KW-0732">Signal</keyword>
<feature type="chain" id="PRO_5011966667" evidence="1">
    <location>
        <begin position="26"/>
        <end position="339"/>
    </location>
</feature>
<evidence type="ECO:0000256" key="1">
    <source>
        <dbReference type="SAM" id="SignalP"/>
    </source>
</evidence>
<protein>
    <submittedName>
        <fullName evidence="2">Uncharacterized protein</fullName>
    </submittedName>
</protein>
<accession>A0A1Y6K5K9</accession>
<evidence type="ECO:0000313" key="2">
    <source>
        <dbReference type="EMBL" id="SMX54992.1"/>
    </source>
</evidence>
<dbReference type="RefSeq" id="WP_087862790.1">
    <property type="nucleotide sequence ID" value="NZ_LT859958.1"/>
</dbReference>